<sequence length="135" mass="16090">MDWDDIQREFDRVNEMSCKPVGLQKYKVGHIFDENMSVKWNREKLEEENKKYNDEVARLNTEKNKGFCRANDLVYQKIREEVGHGLSEHAAAVIFNYAYESKHAYGFYAVRQELESLIELVSEILKEKKQIRRNK</sequence>
<feature type="coiled-coil region" evidence="1">
    <location>
        <begin position="35"/>
        <end position="65"/>
    </location>
</feature>
<evidence type="ECO:0000313" key="2">
    <source>
        <dbReference type="EMBL" id="MEQ2384807.1"/>
    </source>
</evidence>
<proteinExistence type="predicted"/>
<organism evidence="2 3">
    <name type="scientific">Faecalibacterium intestinale</name>
    <dbReference type="NCBI Taxonomy" id="3133155"/>
    <lineage>
        <taxon>Bacteria</taxon>
        <taxon>Bacillati</taxon>
        <taxon>Bacillota</taxon>
        <taxon>Clostridia</taxon>
        <taxon>Eubacteriales</taxon>
        <taxon>Oscillospiraceae</taxon>
        <taxon>Faecalibacterium</taxon>
    </lineage>
</organism>
<dbReference type="RefSeq" id="WP_349185729.1">
    <property type="nucleotide sequence ID" value="NZ_JBBMEN010000002.1"/>
</dbReference>
<protein>
    <submittedName>
        <fullName evidence="2">Uncharacterized protein</fullName>
    </submittedName>
</protein>
<evidence type="ECO:0000313" key="3">
    <source>
        <dbReference type="Proteomes" id="UP001465119"/>
    </source>
</evidence>
<evidence type="ECO:0000256" key="1">
    <source>
        <dbReference type="SAM" id="Coils"/>
    </source>
</evidence>
<name>A0ABV1BZQ2_9FIRM</name>
<reference evidence="2 3" key="1">
    <citation type="submission" date="2024-03" db="EMBL/GenBank/DDBJ databases">
        <title>Human intestinal bacterial collection.</title>
        <authorList>
            <person name="Pauvert C."/>
            <person name="Hitch T.C.A."/>
            <person name="Clavel T."/>
        </authorList>
    </citation>
    <scope>NUCLEOTIDE SEQUENCE [LARGE SCALE GENOMIC DNA]</scope>
    <source>
        <strain evidence="2 3">CLA-AA-H281</strain>
    </source>
</reference>
<comment type="caution">
    <text evidence="2">The sequence shown here is derived from an EMBL/GenBank/DDBJ whole genome shotgun (WGS) entry which is preliminary data.</text>
</comment>
<accession>A0ABV1BZQ2</accession>
<dbReference type="Proteomes" id="UP001465119">
    <property type="component" value="Unassembled WGS sequence"/>
</dbReference>
<keyword evidence="1" id="KW-0175">Coiled coil</keyword>
<keyword evidence="3" id="KW-1185">Reference proteome</keyword>
<dbReference type="EMBL" id="JBBMEN010000002">
    <property type="protein sequence ID" value="MEQ2384807.1"/>
    <property type="molecule type" value="Genomic_DNA"/>
</dbReference>
<gene>
    <name evidence="2" type="ORF">WMO20_02480</name>
</gene>